<feature type="transmembrane region" description="Helical" evidence="1">
    <location>
        <begin position="193"/>
        <end position="213"/>
    </location>
</feature>
<organism evidence="2 3">
    <name type="scientific">Isoptericola sediminis</name>
    <dbReference type="NCBI Taxonomy" id="2733572"/>
    <lineage>
        <taxon>Bacteria</taxon>
        <taxon>Bacillati</taxon>
        <taxon>Actinomycetota</taxon>
        <taxon>Actinomycetes</taxon>
        <taxon>Micrococcales</taxon>
        <taxon>Promicromonosporaceae</taxon>
        <taxon>Isoptericola</taxon>
    </lineage>
</organism>
<feature type="transmembrane region" description="Helical" evidence="1">
    <location>
        <begin position="111"/>
        <end position="133"/>
    </location>
</feature>
<feature type="transmembrane region" description="Helical" evidence="1">
    <location>
        <begin position="72"/>
        <end position="91"/>
    </location>
</feature>
<keyword evidence="3" id="KW-1185">Reference proteome</keyword>
<comment type="caution">
    <text evidence="2">The sequence shown here is derived from an EMBL/GenBank/DDBJ whole genome shotgun (WGS) entry which is preliminary data.</text>
</comment>
<dbReference type="AlphaFoldDB" id="A0A849KDB1"/>
<accession>A0A849KDB1</accession>
<proteinExistence type="predicted"/>
<keyword evidence="1" id="KW-0472">Membrane</keyword>
<evidence type="ECO:0000313" key="2">
    <source>
        <dbReference type="EMBL" id="NNU26553.1"/>
    </source>
</evidence>
<sequence length="218" mass="22474">MLLKVLAVVVPLALVGAVSPMMLSEQTFLLSGRDGRRVAARYALGVVLTLLVILSALVLFGRSLALPKEPTLSASLDIVLGSLLVLLAAALEVRRRRHRPTEARSRALGPGAAFGFGVFSMATNFTTMAVLVPAAKEIAAGDLEVVGRVVAILVVVVVASLPAWLPLVLTLVAPGPAGRGLKALADFVAKRGAQLTVVLVAGLGLFLVGRGLVHVLGG</sequence>
<evidence type="ECO:0000256" key="1">
    <source>
        <dbReference type="SAM" id="Phobius"/>
    </source>
</evidence>
<feature type="transmembrane region" description="Helical" evidence="1">
    <location>
        <begin position="145"/>
        <end position="173"/>
    </location>
</feature>
<evidence type="ECO:0008006" key="4">
    <source>
        <dbReference type="Google" id="ProtNLM"/>
    </source>
</evidence>
<feature type="transmembrane region" description="Helical" evidence="1">
    <location>
        <begin position="40"/>
        <end position="60"/>
    </location>
</feature>
<dbReference type="Proteomes" id="UP000557204">
    <property type="component" value="Unassembled WGS sequence"/>
</dbReference>
<protein>
    <recommendedName>
        <fullName evidence="4">Sap-like sulfolipid-1-addressing protein</fullName>
    </recommendedName>
</protein>
<dbReference type="EMBL" id="JABFAJ010000005">
    <property type="protein sequence ID" value="NNU26553.1"/>
    <property type="molecule type" value="Genomic_DNA"/>
</dbReference>
<keyword evidence="1" id="KW-0812">Transmembrane</keyword>
<name>A0A849KDB1_9MICO</name>
<keyword evidence="1" id="KW-1133">Transmembrane helix</keyword>
<evidence type="ECO:0000313" key="3">
    <source>
        <dbReference type="Proteomes" id="UP000557204"/>
    </source>
</evidence>
<dbReference type="InterPro" id="IPR021315">
    <property type="entry name" value="Gap/Sap"/>
</dbReference>
<dbReference type="Pfam" id="PF11139">
    <property type="entry name" value="SfLAP"/>
    <property type="match status" value="1"/>
</dbReference>
<gene>
    <name evidence="2" type="ORF">HLI28_03215</name>
</gene>
<dbReference type="RefSeq" id="WP_171246056.1">
    <property type="nucleotide sequence ID" value="NZ_JABFAJ010000005.1"/>
</dbReference>
<reference evidence="2 3" key="1">
    <citation type="submission" date="2020-05" db="EMBL/GenBank/DDBJ databases">
        <title>Genome sequence of Isoptericola sp. JC619 isolated from Chilika lagoon, India.</title>
        <authorList>
            <person name="Kumar D."/>
            <person name="Appam K."/>
            <person name="Gandham S."/>
            <person name="Uppada J."/>
            <person name="Sasikala C."/>
            <person name="Venkata Ramana C."/>
        </authorList>
    </citation>
    <scope>NUCLEOTIDE SEQUENCE [LARGE SCALE GENOMIC DNA]</scope>
    <source>
        <strain evidence="2 3">JC619</strain>
    </source>
</reference>